<organism evidence="1">
    <name type="scientific">Streptococcus pneumoniae</name>
    <dbReference type="NCBI Taxonomy" id="1313"/>
    <lineage>
        <taxon>Bacteria</taxon>
        <taxon>Bacillati</taxon>
        <taxon>Bacillota</taxon>
        <taxon>Bacilli</taxon>
        <taxon>Lactobacillales</taxon>
        <taxon>Streptococcaceae</taxon>
        <taxon>Streptococcus</taxon>
    </lineage>
</organism>
<protein>
    <submittedName>
        <fullName evidence="1">Putative integrative and conjugative element protein</fullName>
    </submittedName>
</protein>
<dbReference type="AlphaFoldDB" id="A0A098AP87"/>
<sequence>MFSLFYFQEENMQKKEQSSRQVVVGYLMDVMSVDIEEANHLVSGLEHEGLVCFESNGDVTVLVLEGQS</sequence>
<proteinExistence type="predicted"/>
<evidence type="ECO:0000313" key="1">
    <source>
        <dbReference type="EMBL" id="CDQ30330.1"/>
    </source>
</evidence>
<name>A0A098AP87_STREE</name>
<reference evidence="1" key="2">
    <citation type="submission" date="2014-10" db="EMBL/GenBank/DDBJ databases">
        <title>Contrasting mechanisms driving short-term and long-term diversification of pneumococci.</title>
        <authorList>
            <person name="Croucher N.J."/>
            <person name="Coupland P.C."/>
            <person name="Stevenson A.E."/>
            <person name="Callendrello A."/>
            <person name="Bentley S.D."/>
            <person name="Hanage W.P."/>
        </authorList>
    </citation>
    <scope>NUCLEOTIDE SEQUENCE</scope>
    <source>
        <strain evidence="1">WVCE6</strain>
    </source>
</reference>
<accession>A0A098AP87</accession>
<reference evidence="1" key="1">
    <citation type="submission" date="2014-04" db="EMBL/GenBank/DDBJ databases">
        <authorList>
            <person name="Croucher N."/>
        </authorList>
    </citation>
    <scope>NUCLEOTIDE SEQUENCE</scope>
    <source>
        <strain evidence="1">WVCE6</strain>
    </source>
</reference>
<dbReference type="EMBL" id="LK020696">
    <property type="protein sequence ID" value="CDQ30330.1"/>
    <property type="molecule type" value="Genomic_DNA"/>
</dbReference>